<gene>
    <name evidence="1" type="ORF">GCM10009539_77840</name>
</gene>
<keyword evidence="2" id="KW-1185">Reference proteome</keyword>
<organism evidence="1 2">
    <name type="scientific">Cryptosporangium japonicum</name>
    <dbReference type="NCBI Taxonomy" id="80872"/>
    <lineage>
        <taxon>Bacteria</taxon>
        <taxon>Bacillati</taxon>
        <taxon>Actinomycetota</taxon>
        <taxon>Actinomycetes</taxon>
        <taxon>Cryptosporangiales</taxon>
        <taxon>Cryptosporangiaceae</taxon>
        <taxon>Cryptosporangium</taxon>
    </lineage>
</organism>
<accession>A0ABN0V6S3</accession>
<evidence type="ECO:0000313" key="2">
    <source>
        <dbReference type="Proteomes" id="UP001500967"/>
    </source>
</evidence>
<dbReference type="EMBL" id="BAAAGX010000037">
    <property type="protein sequence ID" value="GAA0278431.1"/>
    <property type="molecule type" value="Genomic_DNA"/>
</dbReference>
<evidence type="ECO:0000313" key="1">
    <source>
        <dbReference type="EMBL" id="GAA0278431.1"/>
    </source>
</evidence>
<proteinExistence type="predicted"/>
<comment type="caution">
    <text evidence="1">The sequence shown here is derived from an EMBL/GenBank/DDBJ whole genome shotgun (WGS) entry which is preliminary data.</text>
</comment>
<name>A0ABN0V6S3_9ACTN</name>
<reference evidence="1 2" key="1">
    <citation type="journal article" date="2019" name="Int. J. Syst. Evol. Microbiol.">
        <title>The Global Catalogue of Microorganisms (GCM) 10K type strain sequencing project: providing services to taxonomists for standard genome sequencing and annotation.</title>
        <authorList>
            <consortium name="The Broad Institute Genomics Platform"/>
            <consortium name="The Broad Institute Genome Sequencing Center for Infectious Disease"/>
            <person name="Wu L."/>
            <person name="Ma J."/>
        </authorList>
    </citation>
    <scope>NUCLEOTIDE SEQUENCE [LARGE SCALE GENOMIC DNA]</scope>
    <source>
        <strain evidence="1 2">JCM 10425</strain>
    </source>
</reference>
<dbReference type="RefSeq" id="WP_344653969.1">
    <property type="nucleotide sequence ID" value="NZ_BAAAGX010000037.1"/>
</dbReference>
<protein>
    <submittedName>
        <fullName evidence="1">Uncharacterized protein</fullName>
    </submittedName>
</protein>
<dbReference type="Proteomes" id="UP001500967">
    <property type="component" value="Unassembled WGS sequence"/>
</dbReference>
<sequence>MQFVHLERRRVGGAGLLAAGALLGAVLAPVPADAAEIVGTITVSTPSNARIAAGSAKQVLAFSVSGNDVPALSEDNVNDVSLKGNNASGVATTCAVTYVVTSTTTVIGKTATNCAILGAASLVVTLANGSGTDTLTKANALTLVTPPSIADVTGTVPPVINDNSVLLNAANQTARFSASGGQTVRVRAGASFGFDPTTAAGLAVTMNGKAGSNFKVYTGATGLGALVQTTTSSTPGNSMTFTTGAGMTPGPVSLTITQGGISKTFTATATPNGPTPLVVSLPNVSSLSVSGGRASQQVSTTITGTGLPRALGDAQDPSKWLITFCGAAVAGSDVTAVNDSGTSVTVNVPPVSGLSPGLGAGVYAGICPVAVTDLTQTPQQTSPIALGAYYTVLAE</sequence>